<dbReference type="EMBL" id="JAOQKJ010000001">
    <property type="protein sequence ID" value="MCU6743229.1"/>
    <property type="molecule type" value="Genomic_DNA"/>
</dbReference>
<evidence type="ECO:0000313" key="4">
    <source>
        <dbReference type="Proteomes" id="UP001652432"/>
    </source>
</evidence>
<keyword evidence="4" id="KW-1185">Reference proteome</keyword>
<keyword evidence="1" id="KW-0812">Transmembrane</keyword>
<feature type="transmembrane region" description="Helical" evidence="1">
    <location>
        <begin position="87"/>
        <end position="113"/>
    </location>
</feature>
<dbReference type="InterPro" id="IPR009936">
    <property type="entry name" value="DUF1468"/>
</dbReference>
<keyword evidence="1" id="KW-1133">Transmembrane helix</keyword>
<protein>
    <submittedName>
        <fullName evidence="3">Tripartite tricarboxylate transporter TctB family protein</fullName>
    </submittedName>
</protein>
<feature type="domain" description="DUF1468" evidence="2">
    <location>
        <begin position="10"/>
        <end position="151"/>
    </location>
</feature>
<organism evidence="3 4">
    <name type="scientific">Suilimivivens aceti</name>
    <dbReference type="NCBI Taxonomy" id="2981774"/>
    <lineage>
        <taxon>Bacteria</taxon>
        <taxon>Bacillati</taxon>
        <taxon>Bacillota</taxon>
        <taxon>Clostridia</taxon>
        <taxon>Lachnospirales</taxon>
        <taxon>Lachnospiraceae</taxon>
        <taxon>Suilimivivens</taxon>
    </lineage>
</organism>
<dbReference type="Proteomes" id="UP001652432">
    <property type="component" value="Unassembled WGS sequence"/>
</dbReference>
<dbReference type="Pfam" id="PF07331">
    <property type="entry name" value="TctB"/>
    <property type="match status" value="1"/>
</dbReference>
<feature type="transmembrane region" description="Helical" evidence="1">
    <location>
        <begin position="12"/>
        <end position="30"/>
    </location>
</feature>
<evidence type="ECO:0000259" key="2">
    <source>
        <dbReference type="Pfam" id="PF07331"/>
    </source>
</evidence>
<reference evidence="3 4" key="1">
    <citation type="journal article" date="2021" name="ISME Commun">
        <title>Automated analysis of genomic sequences facilitates high-throughput and comprehensive description of bacteria.</title>
        <authorList>
            <person name="Hitch T.C.A."/>
        </authorList>
    </citation>
    <scope>NUCLEOTIDE SEQUENCE [LARGE SCALE GENOMIC DNA]</scope>
    <source>
        <strain evidence="3 4">Sanger_18</strain>
    </source>
</reference>
<sequence>MLKKLSGNTVIGLLFIIISGIILYIANTTLPATAPAGDPGSRIFPSAICIIIMILGIILIVQSVRKPEKAFAGTFASEDSKQSCIRAVLIFADLALFLVLWKFVPFLIAGMIFMFLQCMIFKEKLLFSVIYSVAVTGVLYVMFSIFLKVNLTIH</sequence>
<feature type="transmembrane region" description="Helical" evidence="1">
    <location>
        <begin position="125"/>
        <end position="147"/>
    </location>
</feature>
<dbReference type="RefSeq" id="WP_262572725.1">
    <property type="nucleotide sequence ID" value="NZ_JAOQKJ010000001.1"/>
</dbReference>
<evidence type="ECO:0000313" key="3">
    <source>
        <dbReference type="EMBL" id="MCU6743229.1"/>
    </source>
</evidence>
<feature type="transmembrane region" description="Helical" evidence="1">
    <location>
        <begin position="42"/>
        <end position="61"/>
    </location>
</feature>
<name>A0ABT2T0A2_9FIRM</name>
<gene>
    <name evidence="3" type="ORF">OCV77_01685</name>
</gene>
<comment type="caution">
    <text evidence="3">The sequence shown here is derived from an EMBL/GenBank/DDBJ whole genome shotgun (WGS) entry which is preliminary data.</text>
</comment>
<keyword evidence="1" id="KW-0472">Membrane</keyword>
<evidence type="ECO:0000256" key="1">
    <source>
        <dbReference type="SAM" id="Phobius"/>
    </source>
</evidence>
<proteinExistence type="predicted"/>
<accession>A0ABT2T0A2</accession>